<accession>E0TCQ5</accession>
<dbReference type="Proteomes" id="UP000001302">
    <property type="component" value="Chromosome"/>
</dbReference>
<dbReference type="Pfam" id="PF13432">
    <property type="entry name" value="TPR_16"/>
    <property type="match status" value="1"/>
</dbReference>
<reference evidence="4" key="1">
    <citation type="submission" date="2010-08" db="EMBL/GenBank/DDBJ databases">
        <title>Genome sequence of Parvularcula bermudensis HTCC2503.</title>
        <authorList>
            <person name="Kang D.-M."/>
            <person name="Oh H.-M."/>
            <person name="Cho J.-C."/>
        </authorList>
    </citation>
    <scope>NUCLEOTIDE SEQUENCE [LARGE SCALE GENOMIC DNA]</scope>
    <source>
        <strain evidence="4">ATCC BAA-594 / HTCC2503 / KCTC 12087</strain>
    </source>
</reference>
<dbReference type="EMBL" id="CP002156">
    <property type="protein sequence ID" value="ADM08644.1"/>
    <property type="molecule type" value="Genomic_DNA"/>
</dbReference>
<dbReference type="InterPro" id="IPR019734">
    <property type="entry name" value="TPR_rpt"/>
</dbReference>
<feature type="repeat" description="TPR" evidence="1">
    <location>
        <begin position="89"/>
        <end position="122"/>
    </location>
</feature>
<organism evidence="3 4">
    <name type="scientific">Parvularcula bermudensis (strain ATCC BAA-594 / HTCC2503 / KCTC 12087)</name>
    <dbReference type="NCBI Taxonomy" id="314260"/>
    <lineage>
        <taxon>Bacteria</taxon>
        <taxon>Pseudomonadati</taxon>
        <taxon>Pseudomonadota</taxon>
        <taxon>Alphaproteobacteria</taxon>
        <taxon>Parvularculales</taxon>
        <taxon>Parvularculaceae</taxon>
        <taxon>Parvularcula</taxon>
    </lineage>
</organism>
<dbReference type="eggNOG" id="COG4235">
    <property type="taxonomic scope" value="Bacteria"/>
</dbReference>
<dbReference type="InterPro" id="IPR011990">
    <property type="entry name" value="TPR-like_helical_dom_sf"/>
</dbReference>
<dbReference type="SMART" id="SM00028">
    <property type="entry name" value="TPR"/>
    <property type="match status" value="3"/>
</dbReference>
<dbReference type="SUPFAM" id="SSF48452">
    <property type="entry name" value="TPR-like"/>
    <property type="match status" value="1"/>
</dbReference>
<evidence type="ECO:0000313" key="3">
    <source>
        <dbReference type="EMBL" id="ADM08644.1"/>
    </source>
</evidence>
<dbReference type="AlphaFoldDB" id="E0TCQ5"/>
<evidence type="ECO:0000313" key="4">
    <source>
        <dbReference type="Proteomes" id="UP000001302"/>
    </source>
</evidence>
<gene>
    <name evidence="3" type="ordered locus">PB2503_02837</name>
</gene>
<evidence type="ECO:0000256" key="1">
    <source>
        <dbReference type="PROSITE-ProRule" id="PRU00339"/>
    </source>
</evidence>
<dbReference type="HOGENOM" id="CLU_079829_3_0_5"/>
<reference evidence="3 4" key="2">
    <citation type="journal article" date="2011" name="J. Bacteriol.">
        <title>Complete genome sequence of strain HTCC2503T of Parvularcula bermudensis, the type species of the order "Parvularculales" in the class Alphaproteobacteria.</title>
        <authorList>
            <person name="Oh H.M."/>
            <person name="Kang I."/>
            <person name="Vergin K.L."/>
            <person name="Kang D."/>
            <person name="Rhee K.H."/>
            <person name="Giovannoni S.J."/>
            <person name="Cho J.C."/>
        </authorList>
    </citation>
    <scope>NUCLEOTIDE SEQUENCE [LARGE SCALE GENOMIC DNA]</scope>
    <source>
        <strain evidence="4">ATCC BAA-594 / HTCC2503 / KCTC 12087</strain>
    </source>
</reference>
<feature type="chain" id="PRO_5003140622" evidence="2">
    <location>
        <begin position="18"/>
        <end position="175"/>
    </location>
</feature>
<evidence type="ECO:0000256" key="2">
    <source>
        <dbReference type="SAM" id="SignalP"/>
    </source>
</evidence>
<feature type="repeat" description="TPR" evidence="1">
    <location>
        <begin position="123"/>
        <end position="156"/>
    </location>
</feature>
<dbReference type="KEGG" id="pbr:PB2503_02837"/>
<keyword evidence="2" id="KW-0732">Signal</keyword>
<name>E0TCQ5_PARBH</name>
<dbReference type="STRING" id="314260.PB2503_02837"/>
<sequence length="175" mass="19416">MRLICFSLLAMLLCAFAPRPSLEQAFAALHHDPASAAEAQSEIEDAWRTADETGIDILKNRAVAAIDQERFDLAAVLLANVTQLAPSFNEGWVLYGDVLQRQGHFGPARTAFTQALRAEPRDYRAMVKLGELARSQGQTTEALGHFQDALRIHPYLPGLKARLDDIERDAYGREI</sequence>
<keyword evidence="1" id="KW-0802">TPR repeat</keyword>
<proteinExistence type="predicted"/>
<feature type="signal peptide" evidence="2">
    <location>
        <begin position="1"/>
        <end position="17"/>
    </location>
</feature>
<dbReference type="Gene3D" id="1.25.40.10">
    <property type="entry name" value="Tetratricopeptide repeat domain"/>
    <property type="match status" value="1"/>
</dbReference>
<dbReference type="PROSITE" id="PS50005">
    <property type="entry name" value="TPR"/>
    <property type="match status" value="2"/>
</dbReference>
<keyword evidence="4" id="KW-1185">Reference proteome</keyword>
<protein>
    <submittedName>
        <fullName evidence="3">Uncharacterized protein</fullName>
    </submittedName>
</protein>